<reference evidence="5 6" key="1">
    <citation type="submission" date="2019-03" db="EMBL/GenBank/DDBJ databases">
        <title>Genomic Encyclopedia of Type Strains, Phase IV (KMG-IV): sequencing the most valuable type-strain genomes for metagenomic binning, comparative biology and taxonomic classification.</title>
        <authorList>
            <person name="Goeker M."/>
        </authorList>
    </citation>
    <scope>NUCLEOTIDE SEQUENCE [LARGE SCALE GENOMIC DNA]</scope>
    <source>
        <strain evidence="5 6">DSM 24179</strain>
    </source>
</reference>
<dbReference type="PANTHER" id="PTHR30006:SF15">
    <property type="entry name" value="IRON-UTILIZATION PERIPLASMIC PROTEIN"/>
    <property type="match status" value="1"/>
</dbReference>
<dbReference type="Pfam" id="PF13343">
    <property type="entry name" value="SBP_bac_6"/>
    <property type="match status" value="1"/>
</dbReference>
<dbReference type="CDD" id="cd13542">
    <property type="entry name" value="PBP2_FutA1_ilke"/>
    <property type="match status" value="1"/>
</dbReference>
<dbReference type="RefSeq" id="WP_132435416.1">
    <property type="nucleotide sequence ID" value="NZ_SLWK01000019.1"/>
</dbReference>
<dbReference type="OrthoDB" id="9769319at2"/>
<dbReference type="PIRSF" id="PIRSF002825">
    <property type="entry name" value="CfbpA"/>
    <property type="match status" value="1"/>
</dbReference>
<comment type="similarity">
    <text evidence="1">Belongs to the bacterial solute-binding protein 1 family.</text>
</comment>
<protein>
    <submittedName>
        <fullName evidence="5">Iron(III) transport system substrate-binding protein</fullName>
    </submittedName>
</protein>
<evidence type="ECO:0000256" key="1">
    <source>
        <dbReference type="ARBA" id="ARBA00008520"/>
    </source>
</evidence>
<comment type="caution">
    <text evidence="5">The sequence shown here is derived from an EMBL/GenBank/DDBJ whole genome shotgun (WGS) entry which is preliminary data.</text>
</comment>
<evidence type="ECO:0000256" key="4">
    <source>
        <dbReference type="SAM" id="SignalP"/>
    </source>
</evidence>
<evidence type="ECO:0000256" key="2">
    <source>
        <dbReference type="ARBA" id="ARBA00022729"/>
    </source>
</evidence>
<dbReference type="SUPFAM" id="SSF53850">
    <property type="entry name" value="Periplasmic binding protein-like II"/>
    <property type="match status" value="1"/>
</dbReference>
<dbReference type="InterPro" id="IPR026045">
    <property type="entry name" value="Ferric-bd"/>
</dbReference>
<keyword evidence="3" id="KW-0408">Iron</keyword>
<accession>A0A4R2G8A7</accession>
<feature type="chain" id="PRO_5020307909" evidence="4">
    <location>
        <begin position="24"/>
        <end position="339"/>
    </location>
</feature>
<proteinExistence type="inferred from homology"/>
<evidence type="ECO:0000313" key="6">
    <source>
        <dbReference type="Proteomes" id="UP000295221"/>
    </source>
</evidence>
<dbReference type="EMBL" id="SLWK01000019">
    <property type="protein sequence ID" value="TCO04068.1"/>
    <property type="molecule type" value="Genomic_DNA"/>
</dbReference>
<feature type="binding site" evidence="3">
    <location>
        <position position="33"/>
    </location>
    <ligand>
        <name>Fe cation</name>
        <dbReference type="ChEBI" id="CHEBI:24875"/>
    </ligand>
</feature>
<gene>
    <name evidence="5" type="ORF">EV194_11958</name>
</gene>
<organism evidence="5 6">
    <name type="scientific">Natronoflexus pectinivorans</name>
    <dbReference type="NCBI Taxonomy" id="682526"/>
    <lineage>
        <taxon>Bacteria</taxon>
        <taxon>Pseudomonadati</taxon>
        <taxon>Bacteroidota</taxon>
        <taxon>Bacteroidia</taxon>
        <taxon>Marinilabiliales</taxon>
        <taxon>Marinilabiliaceae</taxon>
        <taxon>Natronoflexus</taxon>
    </lineage>
</organism>
<dbReference type="PROSITE" id="PS51257">
    <property type="entry name" value="PROKAR_LIPOPROTEIN"/>
    <property type="match status" value="1"/>
</dbReference>
<name>A0A4R2G8A7_9BACT</name>
<feature type="signal peptide" evidence="4">
    <location>
        <begin position="1"/>
        <end position="23"/>
    </location>
</feature>
<keyword evidence="3" id="KW-0479">Metal-binding</keyword>
<keyword evidence="6" id="KW-1185">Reference proteome</keyword>
<dbReference type="AlphaFoldDB" id="A0A4R2G8A7"/>
<evidence type="ECO:0000313" key="5">
    <source>
        <dbReference type="EMBL" id="TCO04068.1"/>
    </source>
</evidence>
<feature type="binding site" evidence="3">
    <location>
        <position position="220"/>
    </location>
    <ligand>
        <name>Fe cation</name>
        <dbReference type="ChEBI" id="CHEBI:24875"/>
    </ligand>
</feature>
<dbReference type="Gene3D" id="3.40.190.10">
    <property type="entry name" value="Periplasmic binding protein-like II"/>
    <property type="match status" value="2"/>
</dbReference>
<dbReference type="GO" id="GO:0030288">
    <property type="term" value="C:outer membrane-bounded periplasmic space"/>
    <property type="evidence" value="ECO:0007669"/>
    <property type="project" value="TreeGrafter"/>
</dbReference>
<evidence type="ECO:0000256" key="3">
    <source>
        <dbReference type="PIRSR" id="PIRSR002825-1"/>
    </source>
</evidence>
<dbReference type="GO" id="GO:0046872">
    <property type="term" value="F:metal ion binding"/>
    <property type="evidence" value="ECO:0007669"/>
    <property type="project" value="UniProtKB-KW"/>
</dbReference>
<keyword evidence="2 4" id="KW-0732">Signal</keyword>
<sequence length="339" mass="37921">MLLKRILAVSVAAVLMVGCARHAEVVNVYSGRHYQADERLFREFTEQTGIRVNLVKANSDQLLNRLEMEGERSPADIIITADAGRLIIAKEKGLLQSIDSEKATQLVPSHFRDSENFWLGFTKRARVIIYPKGRINPSELDSYESLTGDQWNGRVLVRSSQNHYNQTLMASVLAAHGEKGAENWARGIVNNMARNPIGNDRDQIKGIAAGEGDVAITNTYYIGLMLNSVNREEREVASQMGVFFPNQNDRGTHVNISGIGITANSPNYKNAVLLTEFLLADQAQNVFASENYEYPVNPNVEWPELLKSWGEFKSDTLPLHNLGEFIHQAMITFNNAGWE</sequence>
<dbReference type="Proteomes" id="UP000295221">
    <property type="component" value="Unassembled WGS sequence"/>
</dbReference>
<feature type="binding site" evidence="3">
    <location>
        <position position="221"/>
    </location>
    <ligand>
        <name>Fe cation</name>
        <dbReference type="ChEBI" id="CHEBI:24875"/>
    </ligand>
</feature>
<dbReference type="PANTHER" id="PTHR30006">
    <property type="entry name" value="THIAMINE-BINDING PERIPLASMIC PROTEIN-RELATED"/>
    <property type="match status" value="1"/>
</dbReference>